<dbReference type="GO" id="GO:0009007">
    <property type="term" value="F:site-specific DNA-methyltransferase (adenine-specific) activity"/>
    <property type="evidence" value="ECO:0007669"/>
    <property type="project" value="UniProtKB-EC"/>
</dbReference>
<dbReference type="Gene3D" id="3.40.50.150">
    <property type="entry name" value="Vaccinia Virus protein VP39"/>
    <property type="match status" value="2"/>
</dbReference>
<dbReference type="Pfam" id="PF02086">
    <property type="entry name" value="MethyltransfD12"/>
    <property type="match status" value="1"/>
</dbReference>
<accession>A0A917A903</accession>
<evidence type="ECO:0000256" key="4">
    <source>
        <dbReference type="SAM" id="MobiDB-lite"/>
    </source>
</evidence>
<comment type="caution">
    <text evidence="5">The sequence shown here is derived from an EMBL/GenBank/DDBJ whole genome shotgun (WGS) entry which is preliminary data.</text>
</comment>
<dbReference type="EMBL" id="BMFJ01000001">
    <property type="protein sequence ID" value="GGE36500.1"/>
    <property type="molecule type" value="Genomic_DNA"/>
</dbReference>
<keyword evidence="2" id="KW-0808">Transferase</keyword>
<dbReference type="InterPro" id="IPR029063">
    <property type="entry name" value="SAM-dependent_MTases_sf"/>
</dbReference>
<dbReference type="GO" id="GO:0032259">
    <property type="term" value="P:methylation"/>
    <property type="evidence" value="ECO:0007669"/>
    <property type="project" value="UniProtKB-KW"/>
</dbReference>
<dbReference type="SUPFAM" id="SSF53335">
    <property type="entry name" value="S-adenosyl-L-methionine-dependent methyltransferases"/>
    <property type="match status" value="1"/>
</dbReference>
<dbReference type="InterPro" id="IPR012327">
    <property type="entry name" value="MeTrfase_D12"/>
</dbReference>
<dbReference type="InterPro" id="IPR012263">
    <property type="entry name" value="M_m6A_EcoRV"/>
</dbReference>
<organism evidence="5 6">
    <name type="scientific">Primorskyibacter flagellatus</name>
    <dbReference type="NCBI Taxonomy" id="1387277"/>
    <lineage>
        <taxon>Bacteria</taxon>
        <taxon>Pseudomonadati</taxon>
        <taxon>Pseudomonadota</taxon>
        <taxon>Alphaproteobacteria</taxon>
        <taxon>Rhodobacterales</taxon>
        <taxon>Roseobacteraceae</taxon>
        <taxon>Primorskyibacter</taxon>
    </lineage>
</organism>
<dbReference type="PIRSF" id="PIRSF000398">
    <property type="entry name" value="M_m6A_EcoRV"/>
    <property type="match status" value="1"/>
</dbReference>
<evidence type="ECO:0000256" key="2">
    <source>
        <dbReference type="ARBA" id="ARBA00022679"/>
    </source>
</evidence>
<proteinExistence type="predicted"/>
<dbReference type="GO" id="GO:0006298">
    <property type="term" value="P:mismatch repair"/>
    <property type="evidence" value="ECO:0007669"/>
    <property type="project" value="TreeGrafter"/>
</dbReference>
<evidence type="ECO:0000313" key="6">
    <source>
        <dbReference type="Proteomes" id="UP000612855"/>
    </source>
</evidence>
<dbReference type="PANTHER" id="PTHR30481">
    <property type="entry name" value="DNA ADENINE METHYLASE"/>
    <property type="match status" value="1"/>
</dbReference>
<evidence type="ECO:0000256" key="3">
    <source>
        <dbReference type="ARBA" id="ARBA00022691"/>
    </source>
</evidence>
<dbReference type="GO" id="GO:0043565">
    <property type="term" value="F:sequence-specific DNA binding"/>
    <property type="evidence" value="ECO:0007669"/>
    <property type="project" value="TreeGrafter"/>
</dbReference>
<name>A0A917A903_9RHOB</name>
<dbReference type="GO" id="GO:0009307">
    <property type="term" value="P:DNA restriction-modification system"/>
    <property type="evidence" value="ECO:0007669"/>
    <property type="project" value="InterPro"/>
</dbReference>
<reference evidence="6" key="1">
    <citation type="journal article" date="2019" name="Int. J. Syst. Evol. Microbiol.">
        <title>The Global Catalogue of Microorganisms (GCM) 10K type strain sequencing project: providing services to taxonomists for standard genome sequencing and annotation.</title>
        <authorList>
            <consortium name="The Broad Institute Genomics Platform"/>
            <consortium name="The Broad Institute Genome Sequencing Center for Infectious Disease"/>
            <person name="Wu L."/>
            <person name="Ma J."/>
        </authorList>
    </citation>
    <scope>NUCLEOTIDE SEQUENCE [LARGE SCALE GENOMIC DNA]</scope>
    <source>
        <strain evidence="6">CGMCC 1.12664</strain>
    </source>
</reference>
<dbReference type="Proteomes" id="UP000612855">
    <property type="component" value="Unassembled WGS sequence"/>
</dbReference>
<dbReference type="RefSeq" id="WP_188478032.1">
    <property type="nucleotide sequence ID" value="NZ_BMFJ01000001.1"/>
</dbReference>
<evidence type="ECO:0000313" key="5">
    <source>
        <dbReference type="EMBL" id="GGE36500.1"/>
    </source>
</evidence>
<protein>
    <submittedName>
        <fullName evidence="5">DNA methyltransferase</fullName>
    </submittedName>
</protein>
<keyword evidence="1 5" id="KW-0489">Methyltransferase</keyword>
<feature type="region of interest" description="Disordered" evidence="4">
    <location>
        <begin position="1"/>
        <end position="21"/>
    </location>
</feature>
<dbReference type="GO" id="GO:1904047">
    <property type="term" value="F:S-adenosyl-L-methionine binding"/>
    <property type="evidence" value="ECO:0007669"/>
    <property type="project" value="TreeGrafter"/>
</dbReference>
<gene>
    <name evidence="5" type="ORF">GCM10011360_25350</name>
</gene>
<evidence type="ECO:0000256" key="1">
    <source>
        <dbReference type="ARBA" id="ARBA00022603"/>
    </source>
</evidence>
<dbReference type="AlphaFoldDB" id="A0A917A903"/>
<sequence length="294" mass="33390">MTQLPVTEIPKDPNRSTQNAVSPFRYPGGKGFMSAFLKQRMSKLDKASDKVLAEPFCGGAGAALILLADGDADAVMLNDADLRIFSAWHAILEEPERFVAKLRDVRLDMEEWYHHRDLVSGFSDNEYDFDVGFSTFYMNRTTRSGIILNAGPIGGYDQRGKWKLDARFNVERLASQVEWLATNRSRIELSNMDALSFIDRVRRKPTSDNTLFFIDPPYVKAGGRLYFDGMSEAKHVALSDILTSGTVKHWVLTYDDAPLIRQLYQSQKCSNISVNYSLQSKRRENEILVEPSYH</sequence>
<keyword evidence="3" id="KW-0949">S-adenosyl-L-methionine</keyword>
<keyword evidence="6" id="KW-1185">Reference proteome</keyword>
<dbReference type="PANTHER" id="PTHR30481:SF2">
    <property type="entry name" value="SITE-SPECIFIC DNA-METHYLTRANSFERASE (ADENINE-SPECIFIC)"/>
    <property type="match status" value="1"/>
</dbReference>